<keyword evidence="2" id="KW-1185">Reference proteome</keyword>
<evidence type="ECO:0000313" key="1">
    <source>
        <dbReference type="EMBL" id="CAK9325829.1"/>
    </source>
</evidence>
<name>A0ABP0YZ60_9ROSI</name>
<evidence type="ECO:0000313" key="2">
    <source>
        <dbReference type="Proteomes" id="UP001642487"/>
    </source>
</evidence>
<dbReference type="EMBL" id="OZ021741">
    <property type="protein sequence ID" value="CAK9325829.1"/>
    <property type="molecule type" value="Genomic_DNA"/>
</dbReference>
<gene>
    <name evidence="1" type="ORF">CITCOLO1_LOCUS18102</name>
</gene>
<accession>A0ABP0YZ60</accession>
<dbReference type="Proteomes" id="UP001642487">
    <property type="component" value="Chromosome 7"/>
</dbReference>
<organism evidence="1 2">
    <name type="scientific">Citrullus colocynthis</name>
    <name type="common">colocynth</name>
    <dbReference type="NCBI Taxonomy" id="252529"/>
    <lineage>
        <taxon>Eukaryota</taxon>
        <taxon>Viridiplantae</taxon>
        <taxon>Streptophyta</taxon>
        <taxon>Embryophyta</taxon>
        <taxon>Tracheophyta</taxon>
        <taxon>Spermatophyta</taxon>
        <taxon>Magnoliopsida</taxon>
        <taxon>eudicotyledons</taxon>
        <taxon>Gunneridae</taxon>
        <taxon>Pentapetalae</taxon>
        <taxon>rosids</taxon>
        <taxon>fabids</taxon>
        <taxon>Cucurbitales</taxon>
        <taxon>Cucurbitaceae</taxon>
        <taxon>Benincaseae</taxon>
        <taxon>Citrullus</taxon>
    </lineage>
</organism>
<feature type="non-terminal residue" evidence="1">
    <location>
        <position position="1"/>
    </location>
</feature>
<reference evidence="1 2" key="1">
    <citation type="submission" date="2024-03" db="EMBL/GenBank/DDBJ databases">
        <authorList>
            <person name="Gkanogiannis A."/>
            <person name="Becerra Lopez-Lavalle L."/>
        </authorList>
    </citation>
    <scope>NUCLEOTIDE SEQUENCE [LARGE SCALE GENOMIC DNA]</scope>
</reference>
<sequence>PRTGRLPDAASMLPSFSKSPAPIPCFRSLRLLLDLMVSLRFRSMLLPPGLV</sequence>
<protein>
    <submittedName>
        <fullName evidence="1">Uncharacterized protein</fullName>
    </submittedName>
</protein>
<feature type="non-terminal residue" evidence="1">
    <location>
        <position position="51"/>
    </location>
</feature>
<proteinExistence type="predicted"/>